<sequence>MALDTGAVISIFANEAADEAQLHMDLGVVVRMMLNDSGDQRIKLPVKQSDKLIVTSPYRLLKLQILQRNRLEQR</sequence>
<keyword evidence="2" id="KW-1185">Reference proteome</keyword>
<protein>
    <recommendedName>
        <fullName evidence="3">Peptidase A2 domain-containing protein</fullName>
    </recommendedName>
</protein>
<reference evidence="2" key="1">
    <citation type="journal article" date="2019" name="Int. J. Syst. Evol. Microbiol.">
        <title>The Global Catalogue of Microorganisms (GCM) 10K type strain sequencing project: providing services to taxonomists for standard genome sequencing and annotation.</title>
        <authorList>
            <consortium name="The Broad Institute Genomics Platform"/>
            <consortium name="The Broad Institute Genome Sequencing Center for Infectious Disease"/>
            <person name="Wu L."/>
            <person name="Ma J."/>
        </authorList>
    </citation>
    <scope>NUCLEOTIDE SEQUENCE [LARGE SCALE GENOMIC DNA]</scope>
    <source>
        <strain evidence="2">NBRC 109639</strain>
    </source>
</reference>
<evidence type="ECO:0000313" key="2">
    <source>
        <dbReference type="Proteomes" id="UP001157117"/>
    </source>
</evidence>
<gene>
    <name evidence="1" type="ORF">GCM10007926_27520</name>
</gene>
<proteinExistence type="predicted"/>
<dbReference type="EMBL" id="BSPT01000027">
    <property type="protein sequence ID" value="GLT05820.1"/>
    <property type="molecule type" value="Genomic_DNA"/>
</dbReference>
<evidence type="ECO:0008006" key="3">
    <source>
        <dbReference type="Google" id="ProtNLM"/>
    </source>
</evidence>
<comment type="caution">
    <text evidence="1">The sequence shown here is derived from an EMBL/GenBank/DDBJ whole genome shotgun (WGS) entry which is preliminary data.</text>
</comment>
<organism evidence="1 2">
    <name type="scientific">Sphingomonas psychrolutea</name>
    <dbReference type="NCBI Taxonomy" id="1259676"/>
    <lineage>
        <taxon>Bacteria</taxon>
        <taxon>Pseudomonadati</taxon>
        <taxon>Pseudomonadota</taxon>
        <taxon>Alphaproteobacteria</taxon>
        <taxon>Sphingomonadales</taxon>
        <taxon>Sphingomonadaceae</taxon>
        <taxon>Sphingomonas</taxon>
    </lineage>
</organism>
<evidence type="ECO:0000313" key="1">
    <source>
        <dbReference type="EMBL" id="GLT05820.1"/>
    </source>
</evidence>
<name>A0ABQ6EDE1_9SPHN</name>
<dbReference type="Proteomes" id="UP001157117">
    <property type="component" value="Unassembled WGS sequence"/>
</dbReference>
<accession>A0ABQ6EDE1</accession>